<gene>
    <name evidence="4" type="ORF">ABWK59_18575</name>
</gene>
<dbReference type="PANTHER" id="PTHR43639:SF1">
    <property type="entry name" value="SHORT-CHAIN DEHYDROGENASE_REDUCTASE FAMILY PROTEIN"/>
    <property type="match status" value="1"/>
</dbReference>
<dbReference type="Pfam" id="PF13561">
    <property type="entry name" value="adh_short_C2"/>
    <property type="match status" value="1"/>
</dbReference>
<dbReference type="FunFam" id="3.40.50.720:FF:000173">
    <property type="entry name" value="3-oxoacyl-[acyl-carrier protein] reductase"/>
    <property type="match status" value="1"/>
</dbReference>
<dbReference type="InterPro" id="IPR002347">
    <property type="entry name" value="SDR_fam"/>
</dbReference>
<dbReference type="InterPro" id="IPR036291">
    <property type="entry name" value="NAD(P)-bd_dom_sf"/>
</dbReference>
<dbReference type="PRINTS" id="PR00081">
    <property type="entry name" value="GDHRDH"/>
</dbReference>
<evidence type="ECO:0000256" key="1">
    <source>
        <dbReference type="ARBA" id="ARBA00006484"/>
    </source>
</evidence>
<comment type="similarity">
    <text evidence="1">Belongs to the short-chain dehydrogenases/reductases (SDR) family.</text>
</comment>
<dbReference type="GO" id="GO:0016491">
    <property type="term" value="F:oxidoreductase activity"/>
    <property type="evidence" value="ECO:0007669"/>
    <property type="project" value="UniProtKB-KW"/>
</dbReference>
<dbReference type="KEGG" id="kcm:ABWK59_18575"/>
<evidence type="ECO:0000256" key="2">
    <source>
        <dbReference type="ARBA" id="ARBA00023002"/>
    </source>
</evidence>
<dbReference type="PROSITE" id="PS00061">
    <property type="entry name" value="ADH_SHORT"/>
    <property type="match status" value="1"/>
</dbReference>
<dbReference type="PANTHER" id="PTHR43639">
    <property type="entry name" value="OXIDOREDUCTASE, SHORT-CHAIN DEHYDROGENASE/REDUCTASE FAMILY (AFU_ORTHOLOGUE AFUA_5G02870)"/>
    <property type="match status" value="1"/>
</dbReference>
<dbReference type="SMART" id="SM00822">
    <property type="entry name" value="PKS_KR"/>
    <property type="match status" value="1"/>
</dbReference>
<keyword evidence="2" id="KW-0560">Oxidoreductase</keyword>
<protein>
    <submittedName>
        <fullName evidence="4">SDR family oxidoreductase</fullName>
    </submittedName>
</protein>
<dbReference type="AlphaFoldDB" id="A0AAU8JZR3"/>
<feature type="domain" description="Ketoreductase" evidence="3">
    <location>
        <begin position="11"/>
        <end position="189"/>
    </location>
</feature>
<dbReference type="EMBL" id="CP159872">
    <property type="protein sequence ID" value="XCM80778.1"/>
    <property type="molecule type" value="Genomic_DNA"/>
</dbReference>
<organism evidence="4">
    <name type="scientific">Kitasatospora camelliae</name>
    <dbReference type="NCBI Taxonomy" id="3156397"/>
    <lineage>
        <taxon>Bacteria</taxon>
        <taxon>Bacillati</taxon>
        <taxon>Actinomycetota</taxon>
        <taxon>Actinomycetes</taxon>
        <taxon>Kitasatosporales</taxon>
        <taxon>Streptomycetaceae</taxon>
        <taxon>Kitasatospora</taxon>
    </lineage>
</organism>
<evidence type="ECO:0000313" key="4">
    <source>
        <dbReference type="EMBL" id="XCM80778.1"/>
    </source>
</evidence>
<dbReference type="InterPro" id="IPR020904">
    <property type="entry name" value="Sc_DH/Rdtase_CS"/>
</dbReference>
<name>A0AAU8JZR3_9ACTN</name>
<sequence length="250" mass="26841">MTGQPAPAQGRVAVISGGSRGLGRIMVERLLAEGWKVATFSRSANEFVKDTLAERSEDFVWEAVDLSDRKALRQFVSATARRFGGVDLLINNAAVLNRQELFLTTSAGQVDTLIASNLAAPIALAQACARVMSTRQGGQIINVSSINAIRGYRGVAVYAATKAGLDGFSRSLARELGPLNIRVNSIVPGFFDSDMTTDVTDQNRERIQRRTPLGRLADVEEIANAVHFLISDQASFITGQTIVVDGGITC</sequence>
<dbReference type="SUPFAM" id="SSF51735">
    <property type="entry name" value="NAD(P)-binding Rossmann-fold domains"/>
    <property type="match status" value="1"/>
</dbReference>
<dbReference type="InterPro" id="IPR057326">
    <property type="entry name" value="KR_dom"/>
</dbReference>
<dbReference type="Gene3D" id="3.40.50.720">
    <property type="entry name" value="NAD(P)-binding Rossmann-like Domain"/>
    <property type="match status" value="1"/>
</dbReference>
<accession>A0AAU8JZR3</accession>
<dbReference type="PRINTS" id="PR00080">
    <property type="entry name" value="SDRFAMILY"/>
</dbReference>
<evidence type="ECO:0000259" key="3">
    <source>
        <dbReference type="SMART" id="SM00822"/>
    </source>
</evidence>
<proteinExistence type="inferred from homology"/>
<dbReference type="RefSeq" id="WP_354641713.1">
    <property type="nucleotide sequence ID" value="NZ_CP159872.1"/>
</dbReference>
<reference evidence="4" key="1">
    <citation type="submission" date="2024-06" db="EMBL/GenBank/DDBJ databases">
        <title>The genome sequences of Kitasatospora sp. strain HUAS MG31.</title>
        <authorList>
            <person name="Mo P."/>
        </authorList>
    </citation>
    <scope>NUCLEOTIDE SEQUENCE</scope>
    <source>
        <strain evidence="4">HUAS MG31</strain>
    </source>
</reference>